<name>A0A1C4CC63_9BACT</name>
<dbReference type="InterPro" id="IPR024618">
    <property type="entry name" value="DUF3857"/>
</dbReference>
<evidence type="ECO:0000259" key="2">
    <source>
        <dbReference type="Pfam" id="PF01841"/>
    </source>
</evidence>
<evidence type="ECO:0000313" key="5">
    <source>
        <dbReference type="Proteomes" id="UP000242818"/>
    </source>
</evidence>
<evidence type="ECO:0000313" key="4">
    <source>
        <dbReference type="EMBL" id="SCC16686.1"/>
    </source>
</evidence>
<sequence length="638" mass="72903">MKVTTCWTLLFLAGFGVVHAQDKAPLYTVAGIPDSLKKNAHAVIREESLVFRMEDADRTREINHYVVTVLDPQGDHYGHIANWYQPGMREIRSIKGVLYDPSGQQIRKLKSSDIRDGSDVDDGTMMTDARYKSYNFDYNSYPYTVEYEVEVKNYNSFQFPRWRPQDYDWVAVQHSTFTVQLPDNYPLRYRTEHIGKPKESTPEKGMHQYDWEVSNVAAVHHEILAEAWSRRSPNVITGPGDFVMQQYKGNMNSWDNMGKFFYTLNAGRDVLPEPVLAKVHQLTDTLKDNNAKISALYNYLQQNTRYVSVQLGIGGLQTFDAGYVSKKGYGDCKALSNYMYSLLKAAGIPSCQVLIHGGNYETDFIPDFTSDQFNHVILMVPQGKDTTWLECTSQTLFPGYLGAFTSNRYCLAVNEKGGTLVHTPIYNMDSNKELRRLTVKVDETGNAVMDCFTRSTGEEQDNLHGRNHNVSQERILKILKEQYSLPSYDINSYTWTEWPGKIPAIDEHMQLTVNNYAQITGKRLFLQPNVLNRSGFRLSKDSVRTGNLQLFNAIHDSDTTVFSLPLGYTPESFPKNTDLHSVFGDYHAELQVKDNTLTYIRDYKQRNGIFPASTYLSAVEFFDGIYKADHAKVVFVKQ</sequence>
<keyword evidence="5" id="KW-1185">Reference proteome</keyword>
<dbReference type="Gene3D" id="2.60.40.3140">
    <property type="match status" value="1"/>
</dbReference>
<dbReference type="Pfam" id="PF01841">
    <property type="entry name" value="Transglut_core"/>
    <property type="match status" value="1"/>
</dbReference>
<reference evidence="4 5" key="1">
    <citation type="submission" date="2016-08" db="EMBL/GenBank/DDBJ databases">
        <authorList>
            <person name="Seilhamer J.J."/>
        </authorList>
    </citation>
    <scope>NUCLEOTIDE SEQUENCE [LARGE SCALE GENOMIC DNA]</scope>
    <source>
        <strain evidence="4 5">A37T2</strain>
    </source>
</reference>
<evidence type="ECO:0000256" key="1">
    <source>
        <dbReference type="SAM" id="SignalP"/>
    </source>
</evidence>
<feature type="domain" description="Transglutaminase-like" evidence="2">
    <location>
        <begin position="280"/>
        <end position="358"/>
    </location>
</feature>
<protein>
    <submittedName>
        <fullName evidence="4">Transglutaminase-like superfamily protein</fullName>
    </submittedName>
</protein>
<feature type="signal peptide" evidence="1">
    <location>
        <begin position="1"/>
        <end position="20"/>
    </location>
</feature>
<dbReference type="Pfam" id="PF12969">
    <property type="entry name" value="DUF3857"/>
    <property type="match status" value="1"/>
</dbReference>
<dbReference type="InterPro" id="IPR002931">
    <property type="entry name" value="Transglutaminase-like"/>
</dbReference>
<dbReference type="InterPro" id="IPR038765">
    <property type="entry name" value="Papain-like_cys_pep_sf"/>
</dbReference>
<dbReference type="SUPFAM" id="SSF54001">
    <property type="entry name" value="Cysteine proteinases"/>
    <property type="match status" value="1"/>
</dbReference>
<proteinExistence type="predicted"/>
<dbReference type="EMBL" id="FMAR01000004">
    <property type="protein sequence ID" value="SCC16686.1"/>
    <property type="molecule type" value="Genomic_DNA"/>
</dbReference>
<dbReference type="RefSeq" id="WP_089710639.1">
    <property type="nucleotide sequence ID" value="NZ_FMAR01000004.1"/>
</dbReference>
<dbReference type="AlphaFoldDB" id="A0A1C4CC63"/>
<dbReference type="Gene3D" id="3.10.620.30">
    <property type="match status" value="1"/>
</dbReference>
<organism evidence="4 5">
    <name type="scientific">Chitinophaga costaii</name>
    <dbReference type="NCBI Taxonomy" id="1335309"/>
    <lineage>
        <taxon>Bacteria</taxon>
        <taxon>Pseudomonadati</taxon>
        <taxon>Bacteroidota</taxon>
        <taxon>Chitinophagia</taxon>
        <taxon>Chitinophagales</taxon>
        <taxon>Chitinophagaceae</taxon>
        <taxon>Chitinophaga</taxon>
    </lineage>
</organism>
<feature type="domain" description="DUF3857" evidence="3">
    <location>
        <begin position="59"/>
        <end position="219"/>
    </location>
</feature>
<evidence type="ECO:0000259" key="3">
    <source>
        <dbReference type="Pfam" id="PF12969"/>
    </source>
</evidence>
<keyword evidence="1" id="KW-0732">Signal</keyword>
<dbReference type="OrthoDB" id="8595007at2"/>
<feature type="chain" id="PRO_5008689837" evidence="1">
    <location>
        <begin position="21"/>
        <end position="638"/>
    </location>
</feature>
<dbReference type="Gene3D" id="2.60.120.1130">
    <property type="match status" value="1"/>
</dbReference>
<dbReference type="STRING" id="1335309.GA0116948_10456"/>
<dbReference type="Proteomes" id="UP000242818">
    <property type="component" value="Unassembled WGS sequence"/>
</dbReference>
<accession>A0A1C4CC63</accession>
<gene>
    <name evidence="4" type="ORF">GA0116948_10456</name>
</gene>